<feature type="non-terminal residue" evidence="1">
    <location>
        <position position="1"/>
    </location>
</feature>
<accession>A0A371HEY7</accession>
<reference evidence="1" key="1">
    <citation type="submission" date="2018-05" db="EMBL/GenBank/DDBJ databases">
        <title>Draft genome of Mucuna pruriens seed.</title>
        <authorList>
            <person name="Nnadi N.E."/>
            <person name="Vos R."/>
            <person name="Hasami M.H."/>
            <person name="Devisetty U.K."/>
            <person name="Aguiy J.C."/>
        </authorList>
    </citation>
    <scope>NUCLEOTIDE SEQUENCE [LARGE SCALE GENOMIC DNA]</scope>
    <source>
        <strain evidence="1">JCA_2017</strain>
    </source>
</reference>
<comment type="caution">
    <text evidence="1">The sequence shown here is derived from an EMBL/GenBank/DDBJ whole genome shotgun (WGS) entry which is preliminary data.</text>
</comment>
<keyword evidence="2" id="KW-1185">Reference proteome</keyword>
<protein>
    <submittedName>
        <fullName evidence="1">Uncharacterized protein</fullName>
    </submittedName>
</protein>
<gene>
    <name evidence="1" type="ORF">CR513_15339</name>
</gene>
<proteinExistence type="predicted"/>
<evidence type="ECO:0000313" key="1">
    <source>
        <dbReference type="EMBL" id="RDY01349.1"/>
    </source>
</evidence>
<sequence length="102" mass="11067">MTSEPPFFGPRPSLSNLILVQGFSDVPRQKHQWRLLRTSALTMRGQSSTSLVDFAAITRVIEAMATTMAQLNVAAKATVEATGVVGLPGFHGLVEFRRSDPP</sequence>
<name>A0A371HEY7_MUCPR</name>
<organism evidence="1 2">
    <name type="scientific">Mucuna pruriens</name>
    <name type="common">Velvet bean</name>
    <name type="synonym">Dolichos pruriens</name>
    <dbReference type="NCBI Taxonomy" id="157652"/>
    <lineage>
        <taxon>Eukaryota</taxon>
        <taxon>Viridiplantae</taxon>
        <taxon>Streptophyta</taxon>
        <taxon>Embryophyta</taxon>
        <taxon>Tracheophyta</taxon>
        <taxon>Spermatophyta</taxon>
        <taxon>Magnoliopsida</taxon>
        <taxon>eudicotyledons</taxon>
        <taxon>Gunneridae</taxon>
        <taxon>Pentapetalae</taxon>
        <taxon>rosids</taxon>
        <taxon>fabids</taxon>
        <taxon>Fabales</taxon>
        <taxon>Fabaceae</taxon>
        <taxon>Papilionoideae</taxon>
        <taxon>50 kb inversion clade</taxon>
        <taxon>NPAAA clade</taxon>
        <taxon>indigoferoid/millettioid clade</taxon>
        <taxon>Phaseoleae</taxon>
        <taxon>Mucuna</taxon>
    </lineage>
</organism>
<evidence type="ECO:0000313" key="2">
    <source>
        <dbReference type="Proteomes" id="UP000257109"/>
    </source>
</evidence>
<dbReference type="EMBL" id="QJKJ01002788">
    <property type="protein sequence ID" value="RDY01349.1"/>
    <property type="molecule type" value="Genomic_DNA"/>
</dbReference>
<dbReference type="AlphaFoldDB" id="A0A371HEY7"/>
<dbReference type="Proteomes" id="UP000257109">
    <property type="component" value="Unassembled WGS sequence"/>
</dbReference>